<dbReference type="EMBL" id="QWGE01000003">
    <property type="protein sequence ID" value="RIJ37387.1"/>
    <property type="molecule type" value="Genomic_DNA"/>
</dbReference>
<feature type="chain" id="PRO_5017183138" description="Periplasmic heavy metal sensor" evidence="2">
    <location>
        <begin position="25"/>
        <end position="126"/>
    </location>
</feature>
<dbReference type="Gene3D" id="1.20.120.1490">
    <property type="match status" value="1"/>
</dbReference>
<keyword evidence="4" id="KW-1185">Reference proteome</keyword>
<comment type="caution">
    <text evidence="3">The sequence shown here is derived from an EMBL/GenBank/DDBJ whole genome shotgun (WGS) entry which is preliminary data.</text>
</comment>
<evidence type="ECO:0000256" key="2">
    <source>
        <dbReference type="SAM" id="SignalP"/>
    </source>
</evidence>
<gene>
    <name evidence="3" type="ORF">D1627_09655</name>
</gene>
<organism evidence="3 4">
    <name type="scientific">Pontibacter oryzae</name>
    <dbReference type="NCBI Taxonomy" id="2304593"/>
    <lineage>
        <taxon>Bacteria</taxon>
        <taxon>Pseudomonadati</taxon>
        <taxon>Bacteroidota</taxon>
        <taxon>Cytophagia</taxon>
        <taxon>Cytophagales</taxon>
        <taxon>Hymenobacteraceae</taxon>
        <taxon>Pontibacter</taxon>
    </lineage>
</organism>
<dbReference type="Proteomes" id="UP000266005">
    <property type="component" value="Unassembled WGS sequence"/>
</dbReference>
<dbReference type="AlphaFoldDB" id="A0A399S6D7"/>
<dbReference type="RefSeq" id="WP_119432043.1">
    <property type="nucleotide sequence ID" value="NZ_QWGE01000003.1"/>
</dbReference>
<evidence type="ECO:0008006" key="5">
    <source>
        <dbReference type="Google" id="ProtNLM"/>
    </source>
</evidence>
<name>A0A399S6D7_9BACT</name>
<feature type="compositionally biased region" description="Basic and acidic residues" evidence="1">
    <location>
        <begin position="80"/>
        <end position="89"/>
    </location>
</feature>
<evidence type="ECO:0000313" key="3">
    <source>
        <dbReference type="EMBL" id="RIJ37387.1"/>
    </source>
</evidence>
<accession>A0A399S6D7</accession>
<proteinExistence type="predicted"/>
<sequence length="126" mass="14397">MKKNILRNLFVLSIGVLLSTGAMAQASGRQGGGMQERAQQQLETYKTELTLTDEQVAKLKEINKQNMEEMRALRSSSSTDRTKMEEIRKKHQEAIRAILTEEQQAKFDAMQQDQKQERRGGRRSGN</sequence>
<dbReference type="OrthoDB" id="893931at2"/>
<reference evidence="4" key="1">
    <citation type="submission" date="2018-08" db="EMBL/GenBank/DDBJ databases">
        <title>Mucilaginibacter sp. MYSH2.</title>
        <authorList>
            <person name="Seo T."/>
        </authorList>
    </citation>
    <scope>NUCLEOTIDE SEQUENCE [LARGE SCALE GENOMIC DNA]</scope>
    <source>
        <strain evidence="4">KIRAN</strain>
    </source>
</reference>
<feature type="region of interest" description="Disordered" evidence="1">
    <location>
        <begin position="70"/>
        <end position="89"/>
    </location>
</feature>
<keyword evidence="2" id="KW-0732">Signal</keyword>
<feature type="signal peptide" evidence="2">
    <location>
        <begin position="1"/>
        <end position="24"/>
    </location>
</feature>
<feature type="region of interest" description="Disordered" evidence="1">
    <location>
        <begin position="104"/>
        <end position="126"/>
    </location>
</feature>
<evidence type="ECO:0000256" key="1">
    <source>
        <dbReference type="SAM" id="MobiDB-lite"/>
    </source>
</evidence>
<evidence type="ECO:0000313" key="4">
    <source>
        <dbReference type="Proteomes" id="UP000266005"/>
    </source>
</evidence>
<protein>
    <recommendedName>
        <fullName evidence="5">Periplasmic heavy metal sensor</fullName>
    </recommendedName>
</protein>